<dbReference type="Pfam" id="PF13828">
    <property type="entry name" value="DUF4190"/>
    <property type="match status" value="1"/>
</dbReference>
<sequence length="118" mass="12199">MTDAPAPTSPGRMRLAMVAFGLGIAGFAGGLPYLPLYGIGFAFVASPGWGTYLLGLCAVAAVVLGPIALRRCERQRRRGSLLALAGLVVGSLGLPGLLMAVSLIGVHDMTGIRFDPCW</sequence>
<comment type="caution">
    <text evidence="3">The sequence shown here is derived from an EMBL/GenBank/DDBJ whole genome shotgun (WGS) entry which is preliminary data.</text>
</comment>
<feature type="transmembrane region" description="Helical" evidence="1">
    <location>
        <begin position="15"/>
        <end position="37"/>
    </location>
</feature>
<keyword evidence="4" id="KW-1185">Reference proteome</keyword>
<evidence type="ECO:0000313" key="3">
    <source>
        <dbReference type="EMBL" id="GAA3393450.1"/>
    </source>
</evidence>
<evidence type="ECO:0000313" key="4">
    <source>
        <dbReference type="Proteomes" id="UP001501676"/>
    </source>
</evidence>
<evidence type="ECO:0000256" key="1">
    <source>
        <dbReference type="SAM" id="Phobius"/>
    </source>
</evidence>
<evidence type="ECO:0000259" key="2">
    <source>
        <dbReference type="Pfam" id="PF13828"/>
    </source>
</evidence>
<proteinExistence type="predicted"/>
<keyword evidence="1" id="KW-0812">Transmembrane</keyword>
<gene>
    <name evidence="3" type="ORF">GCM10020369_59020</name>
</gene>
<reference evidence="4" key="1">
    <citation type="journal article" date="2019" name="Int. J. Syst. Evol. Microbiol.">
        <title>The Global Catalogue of Microorganisms (GCM) 10K type strain sequencing project: providing services to taxonomists for standard genome sequencing and annotation.</title>
        <authorList>
            <consortium name="The Broad Institute Genomics Platform"/>
            <consortium name="The Broad Institute Genome Sequencing Center for Infectious Disease"/>
            <person name="Wu L."/>
            <person name="Ma J."/>
        </authorList>
    </citation>
    <scope>NUCLEOTIDE SEQUENCE [LARGE SCALE GENOMIC DNA]</scope>
    <source>
        <strain evidence="4">JCM 9458</strain>
    </source>
</reference>
<feature type="transmembrane region" description="Helical" evidence="1">
    <location>
        <begin position="49"/>
        <end position="69"/>
    </location>
</feature>
<accession>A0ABP6T6B4</accession>
<keyword evidence="1" id="KW-1133">Transmembrane helix</keyword>
<feature type="domain" description="DUF4190" evidence="2">
    <location>
        <begin position="53"/>
        <end position="94"/>
    </location>
</feature>
<dbReference type="Proteomes" id="UP001501676">
    <property type="component" value="Unassembled WGS sequence"/>
</dbReference>
<dbReference type="InterPro" id="IPR025241">
    <property type="entry name" value="DUF4190"/>
</dbReference>
<keyword evidence="1" id="KW-0472">Membrane</keyword>
<protein>
    <recommendedName>
        <fullName evidence="2">DUF4190 domain-containing protein</fullName>
    </recommendedName>
</protein>
<feature type="transmembrane region" description="Helical" evidence="1">
    <location>
        <begin position="81"/>
        <end position="106"/>
    </location>
</feature>
<organism evidence="3 4">
    <name type="scientific">Cryptosporangium minutisporangium</name>
    <dbReference type="NCBI Taxonomy" id="113569"/>
    <lineage>
        <taxon>Bacteria</taxon>
        <taxon>Bacillati</taxon>
        <taxon>Actinomycetota</taxon>
        <taxon>Actinomycetes</taxon>
        <taxon>Cryptosporangiales</taxon>
        <taxon>Cryptosporangiaceae</taxon>
        <taxon>Cryptosporangium</taxon>
    </lineage>
</organism>
<dbReference type="EMBL" id="BAAAYN010000043">
    <property type="protein sequence ID" value="GAA3393450.1"/>
    <property type="molecule type" value="Genomic_DNA"/>
</dbReference>
<name>A0ABP6T6B4_9ACTN</name>
<dbReference type="RefSeq" id="WP_345731516.1">
    <property type="nucleotide sequence ID" value="NZ_BAAAYN010000043.1"/>
</dbReference>